<evidence type="ECO:0000313" key="3">
    <source>
        <dbReference type="Proteomes" id="UP000054217"/>
    </source>
</evidence>
<dbReference type="STRING" id="870435.A0A0C3PYA5"/>
<dbReference type="Pfam" id="PF13949">
    <property type="entry name" value="ALIX_LYPXL_bnd"/>
    <property type="match status" value="1"/>
</dbReference>
<dbReference type="Gene3D" id="1.20.140.50">
    <property type="entry name" value="alix/aip1 like domains"/>
    <property type="match status" value="1"/>
</dbReference>
<evidence type="ECO:0000313" key="2">
    <source>
        <dbReference type="EMBL" id="KIO14576.1"/>
    </source>
</evidence>
<feature type="domain" description="ALIX V-shaped" evidence="1">
    <location>
        <begin position="3"/>
        <end position="141"/>
    </location>
</feature>
<sequence length="183" mass="21037">MANKQTQVHARAFRALLESLDDIRKDRSQLVARAQRLVEADDIKPSIISAASNFNRWEEPTPAIFVDVSDAELAKYDRYIQGLAEGKKKQGILEAIESKNEQFLSSRKEDPAVKDREIILHNLDMAYAKYLKISGNLNEGGKAQWVTTIFMITVKFYKQDSKYPLWSKEACRLWGTRRSQEVQ</sequence>
<dbReference type="InterPro" id="IPR025304">
    <property type="entry name" value="ALIX_V_dom"/>
</dbReference>
<organism evidence="2 3">
    <name type="scientific">Pisolithus tinctorius Marx 270</name>
    <dbReference type="NCBI Taxonomy" id="870435"/>
    <lineage>
        <taxon>Eukaryota</taxon>
        <taxon>Fungi</taxon>
        <taxon>Dikarya</taxon>
        <taxon>Basidiomycota</taxon>
        <taxon>Agaricomycotina</taxon>
        <taxon>Agaricomycetes</taxon>
        <taxon>Agaricomycetidae</taxon>
        <taxon>Boletales</taxon>
        <taxon>Sclerodermatineae</taxon>
        <taxon>Pisolithaceae</taxon>
        <taxon>Pisolithus</taxon>
    </lineage>
</organism>
<dbReference type="HOGENOM" id="CLU_1475723_0_0_1"/>
<proteinExistence type="predicted"/>
<accession>A0A0C3PYA5</accession>
<name>A0A0C3PYA5_PISTI</name>
<evidence type="ECO:0000259" key="1">
    <source>
        <dbReference type="Pfam" id="PF13949"/>
    </source>
</evidence>
<dbReference type="AlphaFoldDB" id="A0A0C3PYA5"/>
<dbReference type="InParanoid" id="A0A0C3PYA5"/>
<dbReference type="OrthoDB" id="64867at2759"/>
<dbReference type="EMBL" id="KN831944">
    <property type="protein sequence ID" value="KIO14576.1"/>
    <property type="molecule type" value="Genomic_DNA"/>
</dbReference>
<dbReference type="Proteomes" id="UP000054217">
    <property type="component" value="Unassembled WGS sequence"/>
</dbReference>
<gene>
    <name evidence="2" type="ORF">M404DRAFT_991338</name>
</gene>
<reference evidence="2 3" key="1">
    <citation type="submission" date="2014-04" db="EMBL/GenBank/DDBJ databases">
        <authorList>
            <consortium name="DOE Joint Genome Institute"/>
            <person name="Kuo A."/>
            <person name="Kohler A."/>
            <person name="Costa M.D."/>
            <person name="Nagy L.G."/>
            <person name="Floudas D."/>
            <person name="Copeland A."/>
            <person name="Barry K.W."/>
            <person name="Cichocki N."/>
            <person name="Veneault-Fourrey C."/>
            <person name="LaButti K."/>
            <person name="Lindquist E.A."/>
            <person name="Lipzen A."/>
            <person name="Lundell T."/>
            <person name="Morin E."/>
            <person name="Murat C."/>
            <person name="Sun H."/>
            <person name="Tunlid A."/>
            <person name="Henrissat B."/>
            <person name="Grigoriev I.V."/>
            <person name="Hibbett D.S."/>
            <person name="Martin F."/>
            <person name="Nordberg H.P."/>
            <person name="Cantor M.N."/>
            <person name="Hua S.X."/>
        </authorList>
    </citation>
    <scope>NUCLEOTIDE SEQUENCE [LARGE SCALE GENOMIC DNA]</scope>
    <source>
        <strain evidence="2 3">Marx 270</strain>
    </source>
</reference>
<protein>
    <recommendedName>
        <fullName evidence="1">ALIX V-shaped domain-containing protein</fullName>
    </recommendedName>
</protein>
<keyword evidence="3" id="KW-1185">Reference proteome</keyword>
<reference evidence="3" key="2">
    <citation type="submission" date="2015-01" db="EMBL/GenBank/DDBJ databases">
        <title>Evolutionary Origins and Diversification of the Mycorrhizal Mutualists.</title>
        <authorList>
            <consortium name="DOE Joint Genome Institute"/>
            <consortium name="Mycorrhizal Genomics Consortium"/>
            <person name="Kohler A."/>
            <person name="Kuo A."/>
            <person name="Nagy L.G."/>
            <person name="Floudas D."/>
            <person name="Copeland A."/>
            <person name="Barry K.W."/>
            <person name="Cichocki N."/>
            <person name="Veneault-Fourrey C."/>
            <person name="LaButti K."/>
            <person name="Lindquist E.A."/>
            <person name="Lipzen A."/>
            <person name="Lundell T."/>
            <person name="Morin E."/>
            <person name="Murat C."/>
            <person name="Riley R."/>
            <person name="Ohm R."/>
            <person name="Sun H."/>
            <person name="Tunlid A."/>
            <person name="Henrissat B."/>
            <person name="Grigoriev I.V."/>
            <person name="Hibbett D.S."/>
            <person name="Martin F."/>
        </authorList>
    </citation>
    <scope>NUCLEOTIDE SEQUENCE [LARGE SCALE GENOMIC DNA]</scope>
    <source>
        <strain evidence="3">Marx 270</strain>
    </source>
</reference>